<organism evidence="3 4">
    <name type="scientific">Periconia macrospinosa</name>
    <dbReference type="NCBI Taxonomy" id="97972"/>
    <lineage>
        <taxon>Eukaryota</taxon>
        <taxon>Fungi</taxon>
        <taxon>Dikarya</taxon>
        <taxon>Ascomycota</taxon>
        <taxon>Pezizomycotina</taxon>
        <taxon>Dothideomycetes</taxon>
        <taxon>Pleosporomycetidae</taxon>
        <taxon>Pleosporales</taxon>
        <taxon>Massarineae</taxon>
        <taxon>Periconiaceae</taxon>
        <taxon>Periconia</taxon>
    </lineage>
</organism>
<dbReference type="Pfam" id="PF00067">
    <property type="entry name" value="p450"/>
    <property type="match status" value="1"/>
</dbReference>
<reference evidence="3 4" key="1">
    <citation type="journal article" date="2018" name="Sci. Rep.">
        <title>Comparative genomics provides insights into the lifestyle and reveals functional heterogeneity of dark septate endophytic fungi.</title>
        <authorList>
            <person name="Knapp D.G."/>
            <person name="Nemeth J.B."/>
            <person name="Barry K."/>
            <person name="Hainaut M."/>
            <person name="Henrissat B."/>
            <person name="Johnson J."/>
            <person name="Kuo A."/>
            <person name="Lim J.H.P."/>
            <person name="Lipzen A."/>
            <person name="Nolan M."/>
            <person name="Ohm R.A."/>
            <person name="Tamas L."/>
            <person name="Grigoriev I.V."/>
            <person name="Spatafora J.W."/>
            <person name="Nagy L.G."/>
            <person name="Kovacs G.M."/>
        </authorList>
    </citation>
    <scope>NUCLEOTIDE SEQUENCE [LARGE SCALE GENOMIC DNA]</scope>
    <source>
        <strain evidence="3 4">DSE2036</strain>
    </source>
</reference>
<dbReference type="STRING" id="97972.A0A2V1DC61"/>
<dbReference type="InterPro" id="IPR002401">
    <property type="entry name" value="Cyt_P450_E_grp-I"/>
</dbReference>
<evidence type="ECO:0000313" key="3">
    <source>
        <dbReference type="EMBL" id="PVH95710.1"/>
    </source>
</evidence>
<accession>A0A2V1DC61</accession>
<evidence type="ECO:0000256" key="1">
    <source>
        <dbReference type="PIRSR" id="PIRSR602401-1"/>
    </source>
</evidence>
<dbReference type="InterPro" id="IPR050121">
    <property type="entry name" value="Cytochrome_P450_monoxygenase"/>
</dbReference>
<dbReference type="CDD" id="cd11051">
    <property type="entry name" value="CYP59-like"/>
    <property type="match status" value="1"/>
</dbReference>
<keyword evidence="1" id="KW-0349">Heme</keyword>
<keyword evidence="1" id="KW-0479">Metal-binding</keyword>
<comment type="cofactor">
    <cofactor evidence="1">
        <name>heme</name>
        <dbReference type="ChEBI" id="CHEBI:30413"/>
    </cofactor>
</comment>
<feature type="transmembrane region" description="Helical" evidence="2">
    <location>
        <begin position="6"/>
        <end position="24"/>
    </location>
</feature>
<keyword evidence="2" id="KW-0812">Transmembrane</keyword>
<keyword evidence="2" id="KW-0472">Membrane</keyword>
<keyword evidence="2" id="KW-1133">Transmembrane helix</keyword>
<dbReference type="InterPro" id="IPR001128">
    <property type="entry name" value="Cyt_P450"/>
</dbReference>
<dbReference type="PRINTS" id="PR00463">
    <property type="entry name" value="EP450I"/>
</dbReference>
<evidence type="ECO:0000256" key="2">
    <source>
        <dbReference type="SAM" id="Phobius"/>
    </source>
</evidence>
<proteinExistence type="predicted"/>
<dbReference type="Gene3D" id="1.10.630.10">
    <property type="entry name" value="Cytochrome P450"/>
    <property type="match status" value="1"/>
</dbReference>
<sequence>MAITIYTAPALLLAIGWLIYGWLYNWRLRKHTHIPQFYPRSFLWGHLDTIGIAIKKLDDPLRHPDYAFYNLWKDAGCPQIMFFDLRPVTPPMTLIVSHDVAEQVSRITKMHPWSVTKSPTMQDLIGIVGEKSILLLEGENWKNLRRRFNAGFAPQHLVTLLPVIIQKANIFVDKLDALATSGAEAELEPLCTNLTFDIMGEIVCNLDLKAQDDSTGGHEIVHYFRKVLETYHGVTQLVPSFTDIVKKIERRYYANKADVAIKKCVKESFAGIKAAQETGQKNSQNRSVLSLALKDSDELTNEDLQIAADQVKTFFFAGHDTTSILLQRLFHELSRNPKCLAAIRAEHKAVLGDGDPRDALLANPDHTMNQLTYTSACIKETLRLWPPAGSARMPNPGKGFKVRQEDGSEVLVDQTVLYICHFITHRDPKVYGDTADDFVPERWLGNTSTAAADEGVETSENKIPVSAWRPFERGPRNCIGQELANLEARVILACVIRRFDFIKVGAGAVVLDEKGDPIVDEQGRYKTNGDLFNAQVITSKPFDKCRMKVRRAKE</sequence>
<keyword evidence="4" id="KW-1185">Reference proteome</keyword>
<protein>
    <submittedName>
        <fullName evidence="3">Cytochrome P450</fullName>
    </submittedName>
</protein>
<name>A0A2V1DC61_9PLEO</name>
<dbReference type="AlphaFoldDB" id="A0A2V1DC61"/>
<evidence type="ECO:0000313" key="4">
    <source>
        <dbReference type="Proteomes" id="UP000244855"/>
    </source>
</evidence>
<dbReference type="EMBL" id="KZ805486">
    <property type="protein sequence ID" value="PVH95710.1"/>
    <property type="molecule type" value="Genomic_DNA"/>
</dbReference>
<dbReference type="PANTHER" id="PTHR24305:SF222">
    <property type="entry name" value="CYTOCHROME P450 MONOOXYGENASE STCS"/>
    <property type="match status" value="1"/>
</dbReference>
<dbReference type="OrthoDB" id="10029320at2759"/>
<dbReference type="PANTHER" id="PTHR24305">
    <property type="entry name" value="CYTOCHROME P450"/>
    <property type="match status" value="1"/>
</dbReference>
<dbReference type="GO" id="GO:0016705">
    <property type="term" value="F:oxidoreductase activity, acting on paired donors, with incorporation or reduction of molecular oxygen"/>
    <property type="evidence" value="ECO:0007669"/>
    <property type="project" value="InterPro"/>
</dbReference>
<dbReference type="SUPFAM" id="SSF48264">
    <property type="entry name" value="Cytochrome P450"/>
    <property type="match status" value="1"/>
</dbReference>
<keyword evidence="1" id="KW-0408">Iron</keyword>
<dbReference type="InterPro" id="IPR036396">
    <property type="entry name" value="Cyt_P450_sf"/>
</dbReference>
<dbReference type="GO" id="GO:0020037">
    <property type="term" value="F:heme binding"/>
    <property type="evidence" value="ECO:0007669"/>
    <property type="project" value="InterPro"/>
</dbReference>
<dbReference type="GO" id="GO:0005506">
    <property type="term" value="F:iron ion binding"/>
    <property type="evidence" value="ECO:0007669"/>
    <property type="project" value="InterPro"/>
</dbReference>
<dbReference type="Proteomes" id="UP000244855">
    <property type="component" value="Unassembled WGS sequence"/>
</dbReference>
<dbReference type="PRINTS" id="PR00385">
    <property type="entry name" value="P450"/>
</dbReference>
<dbReference type="GO" id="GO:0004497">
    <property type="term" value="F:monooxygenase activity"/>
    <property type="evidence" value="ECO:0007669"/>
    <property type="project" value="InterPro"/>
</dbReference>
<gene>
    <name evidence="3" type="ORF">DM02DRAFT_536788</name>
</gene>
<feature type="binding site" description="axial binding residue" evidence="1">
    <location>
        <position position="478"/>
    </location>
    <ligand>
        <name>heme</name>
        <dbReference type="ChEBI" id="CHEBI:30413"/>
    </ligand>
    <ligandPart>
        <name>Fe</name>
        <dbReference type="ChEBI" id="CHEBI:18248"/>
    </ligandPart>
</feature>